<proteinExistence type="predicted"/>
<organism evidence="1 2">
    <name type="scientific">Enterococcus avium</name>
    <name type="common">Streptococcus avium</name>
    <dbReference type="NCBI Taxonomy" id="33945"/>
    <lineage>
        <taxon>Bacteria</taxon>
        <taxon>Bacillati</taxon>
        <taxon>Bacillota</taxon>
        <taxon>Bacilli</taxon>
        <taxon>Lactobacillales</taxon>
        <taxon>Enterococcaceae</taxon>
        <taxon>Enterococcus</taxon>
    </lineage>
</organism>
<dbReference type="InterPro" id="IPR014875">
    <property type="entry name" value="Mor_transcription_activator"/>
</dbReference>
<dbReference type="SUPFAM" id="SSF46689">
    <property type="entry name" value="Homeodomain-like"/>
    <property type="match status" value="1"/>
</dbReference>
<reference evidence="1 2" key="1">
    <citation type="submission" date="2017-10" db="EMBL/GenBank/DDBJ databases">
        <title>FDA dAtabase for Regulatory Grade micrObial Sequences (FDA-ARGOS): Supporting development and validation of Infectious Disease Dx tests.</title>
        <authorList>
            <person name="Campos J."/>
            <person name="Goldberg B."/>
            <person name="Tallon L.J."/>
            <person name="Sadzewicz L."/>
            <person name="Sengamalay N."/>
            <person name="Ott S."/>
            <person name="Godinez A."/>
            <person name="Nagaraj S."/>
            <person name="Vyas G."/>
            <person name="Aluvathingal J."/>
            <person name="Nadendla S."/>
            <person name="Geyer C."/>
            <person name="Nandy P."/>
            <person name="Hobson J."/>
            <person name="Sichtig H."/>
        </authorList>
    </citation>
    <scope>NUCLEOTIDE SEQUENCE [LARGE SCALE GENOMIC DNA]</scope>
    <source>
        <strain evidence="1 2">FDAARGOS_185</strain>
    </source>
</reference>
<dbReference type="Pfam" id="PF08765">
    <property type="entry name" value="Mor"/>
    <property type="match status" value="1"/>
</dbReference>
<protein>
    <submittedName>
        <fullName evidence="1">Uncharacterized protein</fullName>
    </submittedName>
</protein>
<comment type="caution">
    <text evidence="1">The sequence shown here is derived from an EMBL/GenBank/DDBJ whole genome shotgun (WGS) entry which is preliminary data.</text>
</comment>
<dbReference type="Gene3D" id="1.10.10.60">
    <property type="entry name" value="Homeodomain-like"/>
    <property type="match status" value="1"/>
</dbReference>
<dbReference type="AlphaFoldDB" id="A0A4V1ENX5"/>
<name>A0A4V1ENX5_ENTAV</name>
<sequence length="114" mass="13726">MNEINIQGWNKVYRELEKVIGLDATLSLFKEYRGMQLNLPIRLISRSYMLEVLRNEYTGYNKQELARRYGYSQRSVERMLREIKNEKVDEVNETEYPPYITDIKQQKNDERNGV</sequence>
<evidence type="ECO:0000313" key="1">
    <source>
        <dbReference type="EMBL" id="TRZ32761.1"/>
    </source>
</evidence>
<dbReference type="EMBL" id="PDXQ01000001">
    <property type="protein sequence ID" value="TRZ32761.1"/>
    <property type="molecule type" value="Genomic_DNA"/>
</dbReference>
<evidence type="ECO:0000313" key="2">
    <source>
        <dbReference type="Proteomes" id="UP000316316"/>
    </source>
</evidence>
<accession>A0A4V1ENX5</accession>
<dbReference type="InterPro" id="IPR009057">
    <property type="entry name" value="Homeodomain-like_sf"/>
</dbReference>
<gene>
    <name evidence="1" type="ORF">AUF17_01150</name>
</gene>
<dbReference type="RefSeq" id="WP_137439457.1">
    <property type="nucleotide sequence ID" value="NZ_CP034169.1"/>
</dbReference>
<dbReference type="Proteomes" id="UP000316316">
    <property type="component" value="Unassembled WGS sequence"/>
</dbReference>